<dbReference type="Proteomes" id="UP000053372">
    <property type="component" value="Unassembled WGS sequence"/>
</dbReference>
<protein>
    <recommendedName>
        <fullName evidence="2">Lantibiotic biosynthesis protein dehydration domain-containing protein</fullName>
    </recommendedName>
</protein>
<accession>A0A0V7ZX63</accession>
<dbReference type="AlphaFoldDB" id="A0A0V7ZX63"/>
<dbReference type="GO" id="GO:0046872">
    <property type="term" value="F:metal ion binding"/>
    <property type="evidence" value="ECO:0007669"/>
    <property type="project" value="UniProtKB-KW"/>
</dbReference>
<evidence type="ECO:0000259" key="2">
    <source>
        <dbReference type="Pfam" id="PF13575"/>
    </source>
</evidence>
<dbReference type="InterPro" id="IPR007822">
    <property type="entry name" value="LANC-like"/>
</dbReference>
<organism evidence="3 5">
    <name type="scientific">Mastigocoleus testarum BC008</name>
    <dbReference type="NCBI Taxonomy" id="371196"/>
    <lineage>
        <taxon>Bacteria</taxon>
        <taxon>Bacillati</taxon>
        <taxon>Cyanobacteriota</taxon>
        <taxon>Cyanophyceae</taxon>
        <taxon>Nostocales</taxon>
        <taxon>Hapalosiphonaceae</taxon>
        <taxon>Mastigocoleus</taxon>
    </lineage>
</organism>
<dbReference type="Pfam" id="PF13575">
    <property type="entry name" value="DUF4135"/>
    <property type="match status" value="1"/>
</dbReference>
<keyword evidence="1" id="KW-0862">Zinc</keyword>
<dbReference type="PIRSF" id="PIRSF037228">
    <property type="entry name" value="Lant_mod_RumM"/>
    <property type="match status" value="1"/>
</dbReference>
<name>A0A0V7ZX63_9CYAN</name>
<feature type="binding site" evidence="1">
    <location>
        <position position="961"/>
    </location>
    <ligand>
        <name>Zn(2+)</name>
        <dbReference type="ChEBI" id="CHEBI:29105"/>
    </ligand>
</feature>
<gene>
    <name evidence="3" type="ORF">BC008_03080</name>
    <name evidence="4" type="ORF">BC008_03180</name>
</gene>
<dbReference type="Gene3D" id="1.50.10.10">
    <property type="match status" value="1"/>
</dbReference>
<reference evidence="3 5" key="1">
    <citation type="journal article" date="2015" name="Genome Announc.">
        <title>Draft Genome of the Euendolithic (true boring) Cyanobacterium Mastigocoleus testarum strain BC008.</title>
        <authorList>
            <person name="Guida B.S."/>
            <person name="Garcia-Pichel F."/>
        </authorList>
    </citation>
    <scope>NUCLEOTIDE SEQUENCE [LARGE SCALE GENOMIC DNA]</scope>
    <source>
        <strain evidence="3 5">BC008</strain>
    </source>
</reference>
<dbReference type="GO" id="GO:0031179">
    <property type="term" value="P:peptide modification"/>
    <property type="evidence" value="ECO:0007669"/>
    <property type="project" value="InterPro"/>
</dbReference>
<dbReference type="InterPro" id="IPR017146">
    <property type="entry name" value="Lanti_2_LanM"/>
</dbReference>
<dbReference type="SMART" id="SM01260">
    <property type="entry name" value="LANC_like"/>
    <property type="match status" value="1"/>
</dbReference>
<evidence type="ECO:0000313" key="4">
    <source>
        <dbReference type="EMBL" id="KST69204.1"/>
    </source>
</evidence>
<dbReference type="NCBIfam" id="TIGR03897">
    <property type="entry name" value="lanti_2_LanM"/>
    <property type="match status" value="1"/>
</dbReference>
<dbReference type="RefSeq" id="WP_058183367.1">
    <property type="nucleotide sequence ID" value="NZ_LMTZ01000033.1"/>
</dbReference>
<dbReference type="SUPFAM" id="SSF158745">
    <property type="entry name" value="LanC-like"/>
    <property type="match status" value="1"/>
</dbReference>
<dbReference type="EMBL" id="LMTZ01000033">
    <property type="protein sequence ID" value="KST69204.1"/>
    <property type="molecule type" value="Genomic_DNA"/>
</dbReference>
<comment type="caution">
    <text evidence="3">The sequence shown here is derived from an EMBL/GenBank/DDBJ whole genome shotgun (WGS) entry which is preliminary data.</text>
</comment>
<evidence type="ECO:0000313" key="3">
    <source>
        <dbReference type="EMBL" id="KST69184.1"/>
    </source>
</evidence>
<dbReference type="Pfam" id="PF05147">
    <property type="entry name" value="LANC_like"/>
    <property type="match status" value="1"/>
</dbReference>
<keyword evidence="5" id="KW-1185">Reference proteome</keyword>
<feature type="binding site" evidence="1">
    <location>
        <position position="1006"/>
    </location>
    <ligand>
        <name>Zn(2+)</name>
        <dbReference type="ChEBI" id="CHEBI:29105"/>
    </ligand>
</feature>
<dbReference type="OrthoDB" id="9148343at2"/>
<dbReference type="GO" id="GO:0005975">
    <property type="term" value="P:carbohydrate metabolic process"/>
    <property type="evidence" value="ECO:0007669"/>
    <property type="project" value="InterPro"/>
</dbReference>
<keyword evidence="1" id="KW-0479">Metal-binding</keyword>
<evidence type="ECO:0000313" key="5">
    <source>
        <dbReference type="Proteomes" id="UP000053372"/>
    </source>
</evidence>
<feature type="domain" description="Lantibiotic biosynthesis protein dehydration" evidence="2">
    <location>
        <begin position="229"/>
        <end position="610"/>
    </location>
</feature>
<dbReference type="InterPro" id="IPR012341">
    <property type="entry name" value="6hp_glycosidase-like_sf"/>
</dbReference>
<proteinExistence type="predicted"/>
<sequence>MTNTTEISLDDSILYKGLLKIVEKSSTIAERLGDKFSFNPTAINKDFVDSRVANWCQMVAGGNQEKFEKRLAWEDLDLDKIRSAFDAKSLVDEDNLPAWAETLKAALEASRKGIREDNYFLNPEQPLPFEEIFLSFIYIARKKLKTQAGSSYYLLSIDAHACLQFQLLQSLVELCTQAMALEFQIFRNYEQPTLNRWLAQVDGSHSKTHYNKFVGKMLSGGLLEFFQKYSVLGRLVGTVTDFWVTNTCEFLQRLKLDWSEIQKTFQGDSELGQVVDIGAGLSDLHNQGRSVLALKFASGLKLIYKPKDLGLEVAFFELVKWLNDQKTLPQLKLMQVLNCSNYGWVEYIEHLPLEDSEAAARYYQRAGMLLCLLYVLSGADFHYENIIACGEYPVAIDLEMLMCGKIRERENDDNIDALSVAVDKFQYSVLSTSFLPKWQFGKDGIAYDISGLGGAEGQPTHYRSPVWKNINTDAMVLGYEDTKTRPYFNVPILDGYKLSPSDYQEELVDGFRSTYQFLMGHKEIFLAANSPITGFADQRVRALMRPSQIYDSLQKQTLQPKYLQFGVDRDIVLDLLSKAFIDSEDKPHDWQIVMAEKQAMQDFDIPLFTARSNRDVFIINDNQAIDRYYREPSYDLIRNRLHQLNESDLEQQIGFIYSSLYASTASKPANSSLSGQPAPNLETFSPLVKEKLVQQAISIAKEMEKRAVRAKDGSVWWMGMEYVPDAGQLQPRSLGYDLYDGCAGVAFFLAALAKVTENKKFRDLALGALQPTRNLWKHWNLESKDKIIRELNLGGGKGLGSIVYSLVRCSQFLDEPELLEDAQKFVSLLSPSNIANDRKFDLVSGTAGLMLGLLALYDATKDSQTLALAKTCAYHLIDNRVNSEKGFLTWATTGGKLLTGIAHGAAGIAYALLRLFASVPEPIFLHAAESAIAYERSVFSPQAQNWLDLRSEQAACGTSWCNGAPGIALARLGGLSTLDSEVIRQDIEAALQTTGKIALHNIDHLCCGNLGYSEVFLIAGSQLQREELIELAQKQAAYVVERSEKTGYFQIFPGDFRGIYNPGFFQGTAGIGYQFLRLAYPELLPSVLLWQ</sequence>
<dbReference type="EMBL" id="LMTZ01000034">
    <property type="protein sequence ID" value="KST69184.1"/>
    <property type="molecule type" value="Genomic_DNA"/>
</dbReference>
<dbReference type="PRINTS" id="PR01950">
    <property type="entry name" value="LANCSUPER"/>
</dbReference>
<dbReference type="PRINTS" id="PR01955">
    <property type="entry name" value="LANCFRANKIA"/>
</dbReference>
<dbReference type="InterPro" id="IPR025410">
    <property type="entry name" value="Lant_dehyd"/>
</dbReference>
<evidence type="ECO:0000256" key="1">
    <source>
        <dbReference type="PIRSR" id="PIRSR607822-1"/>
    </source>
</evidence>
<dbReference type="CDD" id="cd04792">
    <property type="entry name" value="LanM-like"/>
    <property type="match status" value="1"/>
</dbReference>